<organism evidence="2 3">
    <name type="scientific">Piscirickettsia litoralis</name>
    <dbReference type="NCBI Taxonomy" id="1891921"/>
    <lineage>
        <taxon>Bacteria</taxon>
        <taxon>Pseudomonadati</taxon>
        <taxon>Pseudomonadota</taxon>
        <taxon>Gammaproteobacteria</taxon>
        <taxon>Thiotrichales</taxon>
        <taxon>Piscirickettsiaceae</taxon>
        <taxon>Piscirickettsia</taxon>
    </lineage>
</organism>
<evidence type="ECO:0000256" key="1">
    <source>
        <dbReference type="SAM" id="Coils"/>
    </source>
</evidence>
<evidence type="ECO:0008006" key="4">
    <source>
        <dbReference type="Google" id="ProtNLM"/>
    </source>
</evidence>
<proteinExistence type="predicted"/>
<accession>A0ABX3A1K6</accession>
<gene>
    <name evidence="2" type="ORF">BGC07_04790</name>
</gene>
<name>A0ABX3A1K6_9GAMM</name>
<keyword evidence="1" id="KW-0175">Coiled coil</keyword>
<comment type="caution">
    <text evidence="2">The sequence shown here is derived from an EMBL/GenBank/DDBJ whole genome shotgun (WGS) entry which is preliminary data.</text>
</comment>
<feature type="coiled-coil region" evidence="1">
    <location>
        <begin position="90"/>
        <end position="124"/>
    </location>
</feature>
<dbReference type="RefSeq" id="WP_069312172.1">
    <property type="nucleotide sequence ID" value="NZ_MDTU01000001.1"/>
</dbReference>
<protein>
    <recommendedName>
        <fullName evidence="4">Mobilization protein</fullName>
    </recommendedName>
</protein>
<sequence>MPSVISSHLTVVSYYDNGAQNKVKQLAAHQHYSAKYEDSEGFIHDIKVYYQYEQGKKGALKLYDSSDNPLSSEIKEQIKQNALKFMQPLIDKVDQHINDLELEKANLEESIAKINSQLAVEKELDRKLELSTKVYGLYQEWFKLVNSKDYREVADFRDNSLGKATKDGFKVKAPRGAFTKNRQDRILKSVFKENMHNLKESMSIIHHLLSKKVKPSVNNVAVDHEDSIKKS</sequence>
<keyword evidence="3" id="KW-1185">Reference proteome</keyword>
<dbReference type="Proteomes" id="UP000094329">
    <property type="component" value="Unassembled WGS sequence"/>
</dbReference>
<evidence type="ECO:0000313" key="3">
    <source>
        <dbReference type="Proteomes" id="UP000094329"/>
    </source>
</evidence>
<reference evidence="2 3" key="1">
    <citation type="submission" date="2016-08" db="EMBL/GenBank/DDBJ databases">
        <title>Draft genome sequence of Candidatus Piscirickettsia litoralis, from seawater.</title>
        <authorList>
            <person name="Wan X."/>
            <person name="Lee A.J."/>
            <person name="Hou S."/>
            <person name="Donachie S.P."/>
        </authorList>
    </citation>
    <scope>NUCLEOTIDE SEQUENCE [LARGE SCALE GENOMIC DNA]</scope>
    <source>
        <strain evidence="2 3">Y2</strain>
    </source>
</reference>
<dbReference type="EMBL" id="MDTU01000001">
    <property type="protein sequence ID" value="ODN42375.1"/>
    <property type="molecule type" value="Genomic_DNA"/>
</dbReference>
<evidence type="ECO:0000313" key="2">
    <source>
        <dbReference type="EMBL" id="ODN42375.1"/>
    </source>
</evidence>